<accession>A0A8S1CMP4</accession>
<evidence type="ECO:0008006" key="11">
    <source>
        <dbReference type="Google" id="ProtNLM"/>
    </source>
</evidence>
<evidence type="ECO:0000256" key="2">
    <source>
        <dbReference type="ARBA" id="ARBA00022443"/>
    </source>
</evidence>
<dbReference type="EMBL" id="CADEPI010000063">
    <property type="protein sequence ID" value="CAB3371572.1"/>
    <property type="molecule type" value="Genomic_DNA"/>
</dbReference>
<dbReference type="CDD" id="cd10832">
    <property type="entry name" value="PDZ_MPP6-MPP2-like"/>
    <property type="match status" value="1"/>
</dbReference>
<evidence type="ECO:0000259" key="7">
    <source>
        <dbReference type="PROSITE" id="PS50106"/>
    </source>
</evidence>
<protein>
    <recommendedName>
        <fullName evidence="11">MAGUK p55 subfamily member 6</fullName>
    </recommendedName>
</protein>
<dbReference type="PROSITE" id="PS51022">
    <property type="entry name" value="L27"/>
    <property type="match status" value="1"/>
</dbReference>
<keyword evidence="2 3" id="KW-0728">SH3 domain</keyword>
<gene>
    <name evidence="9" type="ORF">CLODIP_2_CD01592</name>
</gene>
<dbReference type="PROSITE" id="PS50052">
    <property type="entry name" value="GUANYLATE_KINASE_2"/>
    <property type="match status" value="1"/>
</dbReference>
<name>A0A8S1CMP4_9INSE</name>
<dbReference type="Gene3D" id="1.10.287.650">
    <property type="entry name" value="L27 domain"/>
    <property type="match status" value="1"/>
</dbReference>
<evidence type="ECO:0000259" key="5">
    <source>
        <dbReference type="PROSITE" id="PS50002"/>
    </source>
</evidence>
<evidence type="ECO:0000259" key="6">
    <source>
        <dbReference type="PROSITE" id="PS50052"/>
    </source>
</evidence>
<dbReference type="Proteomes" id="UP000494165">
    <property type="component" value="Unassembled WGS sequence"/>
</dbReference>
<dbReference type="PROSITE" id="PS50106">
    <property type="entry name" value="PDZ"/>
    <property type="match status" value="1"/>
</dbReference>
<evidence type="ECO:0000313" key="9">
    <source>
        <dbReference type="EMBL" id="CAB3371572.1"/>
    </source>
</evidence>
<dbReference type="Gene3D" id="3.40.50.300">
    <property type="entry name" value="P-loop containing nucleotide triphosphate hydrolases"/>
    <property type="match status" value="1"/>
</dbReference>
<comment type="similarity">
    <text evidence="1">Belongs to the MAGUK family.</text>
</comment>
<dbReference type="SUPFAM" id="SSF50156">
    <property type="entry name" value="PDZ domain-like"/>
    <property type="match status" value="1"/>
</dbReference>
<evidence type="ECO:0000313" key="10">
    <source>
        <dbReference type="Proteomes" id="UP000494165"/>
    </source>
</evidence>
<dbReference type="InterPro" id="IPR001478">
    <property type="entry name" value="PDZ"/>
</dbReference>
<dbReference type="Pfam" id="PF02828">
    <property type="entry name" value="L27"/>
    <property type="match status" value="1"/>
</dbReference>
<dbReference type="InterPro" id="IPR014775">
    <property type="entry name" value="L27_C"/>
</dbReference>
<dbReference type="Pfam" id="PF00595">
    <property type="entry name" value="PDZ"/>
    <property type="match status" value="1"/>
</dbReference>
<feature type="region of interest" description="Disordered" evidence="4">
    <location>
        <begin position="122"/>
        <end position="141"/>
    </location>
</feature>
<dbReference type="InterPro" id="IPR036028">
    <property type="entry name" value="SH3-like_dom_sf"/>
</dbReference>
<keyword evidence="10" id="KW-1185">Reference proteome</keyword>
<dbReference type="SUPFAM" id="SSF50044">
    <property type="entry name" value="SH3-domain"/>
    <property type="match status" value="1"/>
</dbReference>
<dbReference type="OrthoDB" id="65789at2759"/>
<feature type="domain" description="SH3" evidence="5">
    <location>
        <begin position="258"/>
        <end position="327"/>
    </location>
</feature>
<reference evidence="9 10" key="1">
    <citation type="submission" date="2020-04" db="EMBL/GenBank/DDBJ databases">
        <authorList>
            <person name="Alioto T."/>
            <person name="Alioto T."/>
            <person name="Gomez Garrido J."/>
        </authorList>
    </citation>
    <scope>NUCLEOTIDE SEQUENCE [LARGE SCALE GENOMIC DNA]</scope>
</reference>
<sequence length="603" mass="68160">MGVLKHRNMQSSALSKSSAQDAFEQVRKSLDDLAELAKDTDLIFLRGLMDSPVVCTLVKTQDKLESPVEAPKPVLPNSSRLIHDLTRRCDPSQEALELRRIISKPHFQALIETHDEVAKLHKEPVSRSSSSASEHSPSEDTMIEDAIPLDAVRMVGLRKNANEPLGLTIEVDANGNLVIARILAGGMIDRQGLLHAGDIIREVNGIDVRTPDELQAEIAKARESLTLKVVPSVEPEVSAKGQVKKAPPASLTLHDGTTTLCYMRALFSYDPKEDTLLPCPEIGLEFKHGDILQILNQNDPNWWQAKLVGSSGHAGLIPSQELEERRKAFVDPDKDYCHTIGICGTRISKKKKKMMYQMKQNADFDKAELVMYEEVTRMPPFRRKTLALVGCHGVGRRTLKNRLINSDPEKFAAVIPYTSRPQRELEENGKSYWFQDRLSVEREIKEHQFLEYGEHNGHLYGTKLESIRSVIRSGKMCVLDCSPAALKILHNSQEFMPYVIFIASPGLEELKNIYEYGTNPYASRNLGFERASSIRYSSRRARTLESLASLYEEEDLKRTLDESSFLQRSYEKFIDQVIINEDFDVTFRKVAELLDNMTTEHQL</sequence>
<dbReference type="SMART" id="SM00326">
    <property type="entry name" value="SH3"/>
    <property type="match status" value="1"/>
</dbReference>
<feature type="compositionally biased region" description="Low complexity" evidence="4">
    <location>
        <begin position="126"/>
        <end position="135"/>
    </location>
</feature>
<dbReference type="InterPro" id="IPR036034">
    <property type="entry name" value="PDZ_sf"/>
</dbReference>
<dbReference type="CDD" id="cd11862">
    <property type="entry name" value="SH3_MPP"/>
    <property type="match status" value="1"/>
</dbReference>
<dbReference type="InterPro" id="IPR001452">
    <property type="entry name" value="SH3_domain"/>
</dbReference>
<dbReference type="SMART" id="SM00228">
    <property type="entry name" value="PDZ"/>
    <property type="match status" value="1"/>
</dbReference>
<dbReference type="PANTHER" id="PTHR23122">
    <property type="entry name" value="MEMBRANE-ASSOCIATED GUANYLATE KINASE MAGUK"/>
    <property type="match status" value="1"/>
</dbReference>
<dbReference type="SUPFAM" id="SSF101288">
    <property type="entry name" value="L27 domain"/>
    <property type="match status" value="1"/>
</dbReference>
<dbReference type="InterPro" id="IPR027417">
    <property type="entry name" value="P-loop_NTPase"/>
</dbReference>
<dbReference type="FunFam" id="2.30.30.40:FF:000069">
    <property type="entry name" value="MAGUK p55 subfamily member 6"/>
    <property type="match status" value="1"/>
</dbReference>
<proteinExistence type="inferred from homology"/>
<dbReference type="SMART" id="SM00569">
    <property type="entry name" value="L27"/>
    <property type="match status" value="2"/>
</dbReference>
<dbReference type="Gene3D" id="2.30.42.10">
    <property type="match status" value="1"/>
</dbReference>
<dbReference type="GO" id="GO:0030054">
    <property type="term" value="C:cell junction"/>
    <property type="evidence" value="ECO:0007669"/>
    <property type="project" value="UniProtKB-ARBA"/>
</dbReference>
<dbReference type="SMART" id="SM00072">
    <property type="entry name" value="GuKc"/>
    <property type="match status" value="1"/>
</dbReference>
<feature type="domain" description="L27" evidence="8">
    <location>
        <begin position="71"/>
        <end position="125"/>
    </location>
</feature>
<dbReference type="PROSITE" id="PS50002">
    <property type="entry name" value="SH3"/>
    <property type="match status" value="1"/>
</dbReference>
<dbReference type="AlphaFoldDB" id="A0A8S1CMP4"/>
<dbReference type="InterPro" id="IPR050716">
    <property type="entry name" value="MAGUK"/>
</dbReference>
<dbReference type="InterPro" id="IPR036892">
    <property type="entry name" value="L27_dom_sf"/>
</dbReference>
<evidence type="ECO:0000256" key="4">
    <source>
        <dbReference type="SAM" id="MobiDB-lite"/>
    </source>
</evidence>
<dbReference type="SUPFAM" id="SSF52540">
    <property type="entry name" value="P-loop containing nucleoside triphosphate hydrolases"/>
    <property type="match status" value="1"/>
</dbReference>
<evidence type="ECO:0000256" key="3">
    <source>
        <dbReference type="PROSITE-ProRule" id="PRU00192"/>
    </source>
</evidence>
<dbReference type="InterPro" id="IPR004172">
    <property type="entry name" value="L27_dom"/>
</dbReference>
<dbReference type="Pfam" id="PF00625">
    <property type="entry name" value="Guanylate_kin"/>
    <property type="match status" value="1"/>
</dbReference>
<organism evidence="9 10">
    <name type="scientific">Cloeon dipterum</name>
    <dbReference type="NCBI Taxonomy" id="197152"/>
    <lineage>
        <taxon>Eukaryota</taxon>
        <taxon>Metazoa</taxon>
        <taxon>Ecdysozoa</taxon>
        <taxon>Arthropoda</taxon>
        <taxon>Hexapoda</taxon>
        <taxon>Insecta</taxon>
        <taxon>Pterygota</taxon>
        <taxon>Palaeoptera</taxon>
        <taxon>Ephemeroptera</taxon>
        <taxon>Pisciforma</taxon>
        <taxon>Baetidae</taxon>
        <taxon>Cloeon</taxon>
    </lineage>
</organism>
<dbReference type="InterPro" id="IPR008144">
    <property type="entry name" value="Guanylate_kin-like_dom"/>
</dbReference>
<dbReference type="InterPro" id="IPR008145">
    <property type="entry name" value="GK/Ca_channel_bsu"/>
</dbReference>
<comment type="caution">
    <text evidence="9">The sequence shown here is derived from an EMBL/GenBank/DDBJ whole genome shotgun (WGS) entry which is preliminary data.</text>
</comment>
<dbReference type="Pfam" id="PF07653">
    <property type="entry name" value="SH3_2"/>
    <property type="match status" value="1"/>
</dbReference>
<evidence type="ECO:0000259" key="8">
    <source>
        <dbReference type="PROSITE" id="PS51022"/>
    </source>
</evidence>
<evidence type="ECO:0000256" key="1">
    <source>
        <dbReference type="ARBA" id="ARBA00007014"/>
    </source>
</evidence>
<dbReference type="Gene3D" id="2.30.30.40">
    <property type="entry name" value="SH3 Domains"/>
    <property type="match status" value="1"/>
</dbReference>
<feature type="domain" description="Guanylate kinase-like" evidence="6">
    <location>
        <begin position="383"/>
        <end position="595"/>
    </location>
</feature>
<feature type="domain" description="PDZ" evidence="7">
    <location>
        <begin position="154"/>
        <end position="233"/>
    </location>
</feature>